<dbReference type="Proteomes" id="UP000002051">
    <property type="component" value="Chromosome 8"/>
</dbReference>
<reference evidence="1 3" key="2">
    <citation type="journal article" date="2014" name="BMC Genomics">
        <title>An improved genome release (version Mt4.0) for the model legume Medicago truncatula.</title>
        <authorList>
            <person name="Tang H."/>
            <person name="Krishnakumar V."/>
            <person name="Bidwell S."/>
            <person name="Rosen B."/>
            <person name="Chan A."/>
            <person name="Zhou S."/>
            <person name="Gentzbittel L."/>
            <person name="Childs K.L."/>
            <person name="Yandell M."/>
            <person name="Gundlach H."/>
            <person name="Mayer K.F."/>
            <person name="Schwartz D.C."/>
            <person name="Town C.D."/>
        </authorList>
    </citation>
    <scope>GENOME REANNOTATION</scope>
    <source>
        <strain evidence="1">A17</strain>
        <strain evidence="2 3">cv. Jemalong A17</strain>
    </source>
</reference>
<evidence type="ECO:0000313" key="3">
    <source>
        <dbReference type="Proteomes" id="UP000002051"/>
    </source>
</evidence>
<dbReference type="EnsemblPlants" id="KEH18103">
    <property type="protein sequence ID" value="KEH18103"/>
    <property type="gene ID" value="MTR_8g011575"/>
</dbReference>
<gene>
    <name evidence="1" type="ordered locus">MTR_8g011575</name>
</gene>
<accession>A0A072TMM4</accession>
<dbReference type="HOGENOM" id="CLU_1706940_0_0_1"/>
<dbReference type="AlphaFoldDB" id="A0A072TMM4"/>
<evidence type="ECO:0000313" key="2">
    <source>
        <dbReference type="EnsemblPlants" id="KEH18103"/>
    </source>
</evidence>
<organism evidence="1 3">
    <name type="scientific">Medicago truncatula</name>
    <name type="common">Barrel medic</name>
    <name type="synonym">Medicago tribuloides</name>
    <dbReference type="NCBI Taxonomy" id="3880"/>
    <lineage>
        <taxon>Eukaryota</taxon>
        <taxon>Viridiplantae</taxon>
        <taxon>Streptophyta</taxon>
        <taxon>Embryophyta</taxon>
        <taxon>Tracheophyta</taxon>
        <taxon>Spermatophyta</taxon>
        <taxon>Magnoliopsida</taxon>
        <taxon>eudicotyledons</taxon>
        <taxon>Gunneridae</taxon>
        <taxon>Pentapetalae</taxon>
        <taxon>rosids</taxon>
        <taxon>fabids</taxon>
        <taxon>Fabales</taxon>
        <taxon>Fabaceae</taxon>
        <taxon>Papilionoideae</taxon>
        <taxon>50 kb inversion clade</taxon>
        <taxon>NPAAA clade</taxon>
        <taxon>Hologalegina</taxon>
        <taxon>IRL clade</taxon>
        <taxon>Trifolieae</taxon>
        <taxon>Medicago</taxon>
    </lineage>
</organism>
<reference evidence="1 3" key="1">
    <citation type="journal article" date="2011" name="Nature">
        <title>The Medicago genome provides insight into the evolution of rhizobial symbioses.</title>
        <authorList>
            <person name="Young N.D."/>
            <person name="Debelle F."/>
            <person name="Oldroyd G.E."/>
            <person name="Geurts R."/>
            <person name="Cannon S.B."/>
            <person name="Udvardi M.K."/>
            <person name="Benedito V.A."/>
            <person name="Mayer K.F."/>
            <person name="Gouzy J."/>
            <person name="Schoof H."/>
            <person name="Van de Peer Y."/>
            <person name="Proost S."/>
            <person name="Cook D.R."/>
            <person name="Meyers B.C."/>
            <person name="Spannagl M."/>
            <person name="Cheung F."/>
            <person name="De Mita S."/>
            <person name="Krishnakumar V."/>
            <person name="Gundlach H."/>
            <person name="Zhou S."/>
            <person name="Mudge J."/>
            <person name="Bharti A.K."/>
            <person name="Murray J.D."/>
            <person name="Naoumkina M.A."/>
            <person name="Rosen B."/>
            <person name="Silverstein K.A."/>
            <person name="Tang H."/>
            <person name="Rombauts S."/>
            <person name="Zhao P.X."/>
            <person name="Zhou P."/>
            <person name="Barbe V."/>
            <person name="Bardou P."/>
            <person name="Bechner M."/>
            <person name="Bellec A."/>
            <person name="Berger A."/>
            <person name="Berges H."/>
            <person name="Bidwell S."/>
            <person name="Bisseling T."/>
            <person name="Choisne N."/>
            <person name="Couloux A."/>
            <person name="Denny R."/>
            <person name="Deshpande S."/>
            <person name="Dai X."/>
            <person name="Doyle J.J."/>
            <person name="Dudez A.M."/>
            <person name="Farmer A.D."/>
            <person name="Fouteau S."/>
            <person name="Franken C."/>
            <person name="Gibelin C."/>
            <person name="Gish J."/>
            <person name="Goldstein S."/>
            <person name="Gonzalez A.J."/>
            <person name="Green P.J."/>
            <person name="Hallab A."/>
            <person name="Hartog M."/>
            <person name="Hua A."/>
            <person name="Humphray S.J."/>
            <person name="Jeong D.H."/>
            <person name="Jing Y."/>
            <person name="Jocker A."/>
            <person name="Kenton S.M."/>
            <person name="Kim D.J."/>
            <person name="Klee K."/>
            <person name="Lai H."/>
            <person name="Lang C."/>
            <person name="Lin S."/>
            <person name="Macmil S.L."/>
            <person name="Magdelenat G."/>
            <person name="Matthews L."/>
            <person name="McCorrison J."/>
            <person name="Monaghan E.L."/>
            <person name="Mun J.H."/>
            <person name="Najar F.Z."/>
            <person name="Nicholson C."/>
            <person name="Noirot C."/>
            <person name="O'Bleness M."/>
            <person name="Paule C.R."/>
            <person name="Poulain J."/>
            <person name="Prion F."/>
            <person name="Qin B."/>
            <person name="Qu C."/>
            <person name="Retzel E.F."/>
            <person name="Riddle C."/>
            <person name="Sallet E."/>
            <person name="Samain S."/>
            <person name="Samson N."/>
            <person name="Sanders I."/>
            <person name="Saurat O."/>
            <person name="Scarpelli C."/>
            <person name="Schiex T."/>
            <person name="Segurens B."/>
            <person name="Severin A.J."/>
            <person name="Sherrier D.J."/>
            <person name="Shi R."/>
            <person name="Sims S."/>
            <person name="Singer S.R."/>
            <person name="Sinharoy S."/>
            <person name="Sterck L."/>
            <person name="Viollet A."/>
            <person name="Wang B.B."/>
            <person name="Wang K."/>
            <person name="Wang M."/>
            <person name="Wang X."/>
            <person name="Warfsmann J."/>
            <person name="Weissenbach J."/>
            <person name="White D.D."/>
            <person name="White J.D."/>
            <person name="Wiley G.B."/>
            <person name="Wincker P."/>
            <person name="Xing Y."/>
            <person name="Yang L."/>
            <person name="Yao Z."/>
            <person name="Ying F."/>
            <person name="Zhai J."/>
            <person name="Zhou L."/>
            <person name="Zuber A."/>
            <person name="Denarie J."/>
            <person name="Dixon R.A."/>
            <person name="May G.D."/>
            <person name="Schwartz D.C."/>
            <person name="Rogers J."/>
            <person name="Quetier F."/>
            <person name="Town C.D."/>
            <person name="Roe B.A."/>
        </authorList>
    </citation>
    <scope>NUCLEOTIDE SEQUENCE [LARGE SCALE GENOMIC DNA]</scope>
    <source>
        <strain evidence="1">A17</strain>
        <strain evidence="2 3">cv. Jemalong A17</strain>
    </source>
</reference>
<reference evidence="2" key="3">
    <citation type="submission" date="2015-04" db="UniProtKB">
        <authorList>
            <consortium name="EnsemblPlants"/>
        </authorList>
    </citation>
    <scope>IDENTIFICATION</scope>
    <source>
        <strain evidence="2">cv. Jemalong A17</strain>
    </source>
</reference>
<evidence type="ECO:0000313" key="1">
    <source>
        <dbReference type="EMBL" id="KEH18103.1"/>
    </source>
</evidence>
<dbReference type="EMBL" id="CM001224">
    <property type="protein sequence ID" value="KEH18103.1"/>
    <property type="molecule type" value="Genomic_DNA"/>
</dbReference>
<keyword evidence="3" id="KW-1185">Reference proteome</keyword>
<protein>
    <submittedName>
        <fullName evidence="1 2">Uncharacterized protein</fullName>
    </submittedName>
</protein>
<proteinExistence type="predicted"/>
<sequence>MISEPLQNPLDHLLSGFRYRDTHHLCPRTKPNSAGQQECSALDHLLSGFRYRDTHHLCPRTKPNSAGREGVKVTAWSCLGHSPNYVICASPSLSPDNVVISKLRDSRHTIDYAGSGGSGFVAAHTEVHYMVLQSVSSVGDPTSRGCSGTTFSAV</sequence>
<name>A0A072TMM4_MEDTR</name>